<sequence>MSQEDKANIFEQKERLDAARNTLDGDVAWGGSLPEDASMERAAAASQKPAIGHQTEGGPEGAERPSGPVGLDIGTSHIVSAQNRLRHLHMANQLNAFFTVPVSKFSRKILQSHDIIFFELGNLFYIIGYSADSFANMFNTSTRRPIQAGLLSPSEKEGVKVVQALVSTLIQKPKRFGETICFGIPGEPVETPTPGAVTYHEQVLKMFLQSLGYSPVSINEGMATVLSELGEDDYTGFGVSMGGGMINVCLSYLSFPVVTFSLQMAGDYIDTMAGISVGEPATKIKGIKEEELDLSRDPKGQIHTALHIYYDEVIHKLLGALQRVLTASDKLPKIAKPVPIVLSGGTAMPRGCHDRFAKALERFNLPISISGVRLAEDPLYATAKGALLMALTEAD</sequence>
<feature type="region of interest" description="Disordered" evidence="1">
    <location>
        <begin position="38"/>
        <end position="68"/>
    </location>
</feature>
<dbReference type="SUPFAM" id="SSF53067">
    <property type="entry name" value="Actin-like ATPase domain"/>
    <property type="match status" value="1"/>
</dbReference>
<dbReference type="InterPro" id="IPR057363">
    <property type="entry name" value="Volactin"/>
</dbReference>
<evidence type="ECO:0000313" key="2">
    <source>
        <dbReference type="EMBL" id="AGG16228.1"/>
    </source>
</evidence>
<reference evidence="2" key="1">
    <citation type="journal article" date="2013" name="Environ. Microbiol.">
        <title>Comparative genomic analysis of magnetotactic bacteria from the Deltaproteobacteria provides new insights into magnetite and greigite magnetosome genes required for magnetotaxis.</title>
        <authorList>
            <person name="Lefevre C.T."/>
            <person name="Trubitsyn D."/>
            <person name="Abreu F."/>
            <person name="Kolinko S."/>
            <person name="Jogler C."/>
            <person name="de Almeida L.G."/>
            <person name="de Vasconcelos A.T."/>
            <person name="Kube M."/>
            <person name="Reinhardt R."/>
            <person name="Lins U."/>
            <person name="Pignol D."/>
            <person name="Schuler D."/>
            <person name="Bazylinski D.A."/>
            <person name="Ginet N."/>
        </authorList>
    </citation>
    <scope>NUCLEOTIDE SEQUENCE</scope>
    <source>
        <strain evidence="2">FH-1</strain>
    </source>
</reference>
<dbReference type="InterPro" id="IPR043129">
    <property type="entry name" value="ATPase_NBD"/>
</dbReference>
<dbReference type="Gene3D" id="3.30.420.40">
    <property type="match status" value="1"/>
</dbReference>
<dbReference type="AlphaFoldDB" id="M1RA80"/>
<proteinExistence type="predicted"/>
<protein>
    <submittedName>
        <fullName evidence="2">Magnetosome protein Mad28</fullName>
    </submittedName>
</protein>
<accession>M1RA80</accession>
<dbReference type="EMBL" id="KC196895">
    <property type="protein sequence ID" value="AGG16228.1"/>
    <property type="molecule type" value="Genomic_DNA"/>
</dbReference>
<evidence type="ECO:0000256" key="1">
    <source>
        <dbReference type="SAM" id="MobiDB-lite"/>
    </source>
</evidence>
<name>M1RA80_UNCXX</name>
<dbReference type="Pfam" id="PF25216">
    <property type="entry name" value="Volactin"/>
    <property type="match status" value="1"/>
</dbReference>
<organism evidence="2">
    <name type="scientific">bacterium FH-1</name>
    <dbReference type="NCBI Taxonomy" id="1297054"/>
    <lineage>
        <taxon>Bacteria</taxon>
    </lineage>
</organism>